<organism evidence="2 3">
    <name type="scientific">Sordaria macrospora</name>
    <dbReference type="NCBI Taxonomy" id="5147"/>
    <lineage>
        <taxon>Eukaryota</taxon>
        <taxon>Fungi</taxon>
        <taxon>Dikarya</taxon>
        <taxon>Ascomycota</taxon>
        <taxon>Pezizomycotina</taxon>
        <taxon>Sordariomycetes</taxon>
        <taxon>Sordariomycetidae</taxon>
        <taxon>Sordariales</taxon>
        <taxon>Sordariaceae</taxon>
        <taxon>Sordaria</taxon>
    </lineage>
</organism>
<evidence type="ECO:0000313" key="2">
    <source>
        <dbReference type="EMBL" id="KAA8628350.1"/>
    </source>
</evidence>
<evidence type="ECO:0000313" key="3">
    <source>
        <dbReference type="Proteomes" id="UP000433876"/>
    </source>
</evidence>
<reference evidence="2 3" key="1">
    <citation type="submission" date="2017-07" db="EMBL/GenBank/DDBJ databases">
        <title>Genome sequence of the Sordaria macrospora wild type strain R19027.</title>
        <authorList>
            <person name="Nowrousian M."/>
            <person name="Teichert I."/>
            <person name="Kueck U."/>
        </authorList>
    </citation>
    <scope>NUCLEOTIDE SEQUENCE [LARGE SCALE GENOMIC DNA]</scope>
    <source>
        <strain evidence="2 3">R19027</strain>
        <tissue evidence="2">Mycelium</tissue>
    </source>
</reference>
<dbReference type="VEuPathDB" id="FungiDB:SMAC_08234"/>
<sequence length="210" mass="22600">MLYSTFISGAVLAMLQVLPVSAMPATAPSSEGPLAGYGIEDITWELETESGATVNLTGTIEQVLQYAELNQIPLKQNPDYNVSDASSSSSTSIHARAGETLDCNVAQLNLARVDKINDGVTYLRQVAGKPANGPGPNNCGRVSCSWNSAIYWCNDNTVAKTLGTYNHIADGAQFILNNCPYHEMGIFYMGVKGWVSMPDKWRVVITTNAC</sequence>
<comment type="caution">
    <text evidence="2">The sequence shown here is derived from an EMBL/GenBank/DDBJ whole genome shotgun (WGS) entry which is preliminary data.</text>
</comment>
<feature type="signal peptide" evidence="1">
    <location>
        <begin position="1"/>
        <end position="22"/>
    </location>
</feature>
<protein>
    <recommendedName>
        <fullName evidence="4">Secreted protein</fullName>
    </recommendedName>
</protein>
<keyword evidence="1" id="KW-0732">Signal</keyword>
<accession>A0A8S8ZGS9</accession>
<dbReference type="OMA" id="WCNDNTS"/>
<dbReference type="EMBL" id="NMPR01000190">
    <property type="protein sequence ID" value="KAA8628350.1"/>
    <property type="molecule type" value="Genomic_DNA"/>
</dbReference>
<gene>
    <name evidence="2" type="ORF">SMACR_08234</name>
</gene>
<dbReference type="Proteomes" id="UP000433876">
    <property type="component" value="Unassembled WGS sequence"/>
</dbReference>
<dbReference type="PANTHER" id="PTHR35605">
    <property type="entry name" value="ECP2 EFFECTOR PROTEIN DOMAIN-CONTAINING PROTEIN-RELATED"/>
    <property type="match status" value="1"/>
</dbReference>
<evidence type="ECO:0008006" key="4">
    <source>
        <dbReference type="Google" id="ProtNLM"/>
    </source>
</evidence>
<dbReference type="AlphaFoldDB" id="A0A8S8ZGS9"/>
<evidence type="ECO:0000256" key="1">
    <source>
        <dbReference type="SAM" id="SignalP"/>
    </source>
</evidence>
<dbReference type="PANTHER" id="PTHR35605:SF1">
    <property type="entry name" value="ECP2 EFFECTOR PROTEIN DOMAIN-CONTAINING PROTEIN-RELATED"/>
    <property type="match status" value="1"/>
</dbReference>
<proteinExistence type="predicted"/>
<name>A0A8S8ZGS9_SORMA</name>
<feature type="chain" id="PRO_5035765556" description="Secreted protein" evidence="1">
    <location>
        <begin position="23"/>
        <end position="210"/>
    </location>
</feature>